<comment type="caution">
    <text evidence="8">The sequence shown here is derived from an EMBL/GenBank/DDBJ whole genome shotgun (WGS) entry which is preliminary data.</text>
</comment>
<proteinExistence type="predicted"/>
<evidence type="ECO:0000256" key="5">
    <source>
        <dbReference type="ARBA" id="ARBA00022833"/>
    </source>
</evidence>
<keyword evidence="4" id="KW-0863">Zinc-finger</keyword>
<dbReference type="InterPro" id="IPR007219">
    <property type="entry name" value="XnlR_reg_dom"/>
</dbReference>
<evidence type="ECO:0000256" key="2">
    <source>
        <dbReference type="ARBA" id="ARBA00022723"/>
    </source>
</evidence>
<accession>A0A4V1WNE8</accession>
<reference evidence="9" key="1">
    <citation type="journal article" date="2019" name="bioRxiv">
        <title>Genomics, evolutionary history and diagnostics of the Alternaria alternata species group including apple and Asian pear pathotypes.</title>
        <authorList>
            <person name="Armitage A.D."/>
            <person name="Cockerton H.M."/>
            <person name="Sreenivasaprasad S."/>
            <person name="Woodhall J.W."/>
            <person name="Lane C.R."/>
            <person name="Harrison R.J."/>
            <person name="Clarkson J.P."/>
        </authorList>
    </citation>
    <scope>NUCLEOTIDE SEQUENCE [LARGE SCALE GENOMIC DNA]</scope>
    <source>
        <strain evidence="9">FERA 1082</strain>
    </source>
</reference>
<dbReference type="CDD" id="cd12148">
    <property type="entry name" value="fungal_TF_MHR"/>
    <property type="match status" value="1"/>
</dbReference>
<dbReference type="GO" id="GO:0008270">
    <property type="term" value="F:zinc ion binding"/>
    <property type="evidence" value="ECO:0007669"/>
    <property type="project" value="UniProtKB-KW"/>
</dbReference>
<feature type="domain" description="Xylanolytic transcriptional activator regulatory" evidence="7">
    <location>
        <begin position="162"/>
        <end position="380"/>
    </location>
</feature>
<keyword evidence="3" id="KW-0677">Repeat</keyword>
<evidence type="ECO:0000256" key="4">
    <source>
        <dbReference type="ARBA" id="ARBA00022771"/>
    </source>
</evidence>
<sequence>MSGLFACGINASDANGHTTIQVEDAQRLLPYPIMFLYRYSDPRRESILNAFADERKPAQPFGSHIASNASKQLFEGDMALFGIFSDLFMDTGADVCASTPTASGRSQPIVILQSRVDELCSQLFSFSKTRRTADLDCGDIFPVNAAKAVFTAENFEECVWAYFTVFHPQQPLLHWPTFDMHSVSLPLLLAVVFGGSVHCSPTDGALSCRAFFDFGEEFIFEQLRHIVAAKPDLHSDPHAMESVQAGLLIVALQSSFNSEALRRRVRVLRHPELTVAIRSLRLLDPMIHSSHQNKVPDWDAFIAEESRVRIVHFMCVMDYMNTFFFNLLPNLAIGEIYQRLPCNDALYDAWTQKEYERLCVESLRPTKQIPSIKQLVALLMNENWSDEQKNPLLSILELRHLMICVFALHSIIFVSRAALLTPSSYRDLLRATKRWKELWDTLHTKHEAERKKSLGFVKHGLEMWWVTCKVLELAHAGDSQSRYMEVSPTDSLIELHSFLKQYGNCVDG</sequence>
<dbReference type="Pfam" id="PF04082">
    <property type="entry name" value="Fungal_trans"/>
    <property type="match status" value="1"/>
</dbReference>
<organism evidence="8 9">
    <name type="scientific">Alternaria tenuissima</name>
    <dbReference type="NCBI Taxonomy" id="119927"/>
    <lineage>
        <taxon>Eukaryota</taxon>
        <taxon>Fungi</taxon>
        <taxon>Dikarya</taxon>
        <taxon>Ascomycota</taxon>
        <taxon>Pezizomycotina</taxon>
        <taxon>Dothideomycetes</taxon>
        <taxon>Pleosporomycetidae</taxon>
        <taxon>Pleosporales</taxon>
        <taxon>Pleosporineae</taxon>
        <taxon>Pleosporaceae</taxon>
        <taxon>Alternaria</taxon>
        <taxon>Alternaria sect. Alternaria</taxon>
        <taxon>Alternaria alternata complex</taxon>
    </lineage>
</organism>
<dbReference type="PANTHER" id="PTHR40626">
    <property type="entry name" value="MIP31509P"/>
    <property type="match status" value="1"/>
</dbReference>
<dbReference type="InterPro" id="IPR051059">
    <property type="entry name" value="VerF-like"/>
</dbReference>
<gene>
    <name evidence="8" type="ORF">AA0114_g4565</name>
</gene>
<keyword evidence="6" id="KW-0539">Nucleus</keyword>
<protein>
    <recommendedName>
        <fullName evidence="7">Xylanolytic transcriptional activator regulatory domain-containing protein</fullName>
    </recommendedName>
</protein>
<dbReference type="GO" id="GO:0000981">
    <property type="term" value="F:DNA-binding transcription factor activity, RNA polymerase II-specific"/>
    <property type="evidence" value="ECO:0007669"/>
    <property type="project" value="InterPro"/>
</dbReference>
<dbReference type="PANTHER" id="PTHR40626:SF1">
    <property type="entry name" value="TRANSCRIPTION FACTOR WITH C2H2 AND ZN(2)-CYS(6) DNA BINDING DOMAIN (EUROFUNG)"/>
    <property type="match status" value="1"/>
</dbReference>
<evidence type="ECO:0000313" key="9">
    <source>
        <dbReference type="Proteomes" id="UP000292402"/>
    </source>
</evidence>
<evidence type="ECO:0000256" key="1">
    <source>
        <dbReference type="ARBA" id="ARBA00004123"/>
    </source>
</evidence>
<dbReference type="AlphaFoldDB" id="A0A4V1WNE8"/>
<dbReference type="GO" id="GO:0005634">
    <property type="term" value="C:nucleus"/>
    <property type="evidence" value="ECO:0007669"/>
    <property type="project" value="UniProtKB-SubCell"/>
</dbReference>
<keyword evidence="5" id="KW-0862">Zinc</keyword>
<keyword evidence="2" id="KW-0479">Metal-binding</keyword>
<evidence type="ECO:0000313" key="8">
    <source>
        <dbReference type="EMBL" id="RYN53466.1"/>
    </source>
</evidence>
<name>A0A4V1WNE8_9PLEO</name>
<dbReference type="EMBL" id="PDXA01000012">
    <property type="protein sequence ID" value="RYN53466.1"/>
    <property type="molecule type" value="Genomic_DNA"/>
</dbReference>
<comment type="subcellular location">
    <subcellularLocation>
        <location evidence="1">Nucleus</location>
    </subcellularLocation>
</comment>
<dbReference type="GO" id="GO:0000785">
    <property type="term" value="C:chromatin"/>
    <property type="evidence" value="ECO:0007669"/>
    <property type="project" value="TreeGrafter"/>
</dbReference>
<dbReference type="GO" id="GO:0000978">
    <property type="term" value="F:RNA polymerase II cis-regulatory region sequence-specific DNA binding"/>
    <property type="evidence" value="ECO:0007669"/>
    <property type="project" value="InterPro"/>
</dbReference>
<evidence type="ECO:0000256" key="6">
    <source>
        <dbReference type="ARBA" id="ARBA00023242"/>
    </source>
</evidence>
<dbReference type="GO" id="GO:0006351">
    <property type="term" value="P:DNA-templated transcription"/>
    <property type="evidence" value="ECO:0007669"/>
    <property type="project" value="InterPro"/>
</dbReference>
<evidence type="ECO:0000256" key="3">
    <source>
        <dbReference type="ARBA" id="ARBA00022737"/>
    </source>
</evidence>
<evidence type="ECO:0000259" key="7">
    <source>
        <dbReference type="Pfam" id="PF04082"/>
    </source>
</evidence>
<dbReference type="Proteomes" id="UP000292402">
    <property type="component" value="Unassembled WGS sequence"/>
</dbReference>